<evidence type="ECO:0000259" key="7">
    <source>
        <dbReference type="Pfam" id="PF00330"/>
    </source>
</evidence>
<dbReference type="SUPFAM" id="SSF53732">
    <property type="entry name" value="Aconitase iron-sulfur domain"/>
    <property type="match status" value="1"/>
</dbReference>
<dbReference type="Gene3D" id="3.20.19.10">
    <property type="entry name" value="Aconitase, domain 4"/>
    <property type="match status" value="1"/>
</dbReference>
<dbReference type="InterPro" id="IPR006249">
    <property type="entry name" value="Aconitase/IRP2"/>
</dbReference>
<comment type="function">
    <text evidence="6">Catalyzes the isomerization of citrate to isocitrate via cis-aconitate.</text>
</comment>
<sequence>MSANSFDARSTLQVGDESYEIFRLDKVEGSARLPYSLKVLLENLLRTEDGANITADHIRALGGWDSQAQPSQEIQFTPARVIMQDFTGVPCVVDLATMREAVKELGGDPAKINPLAPAELVIDHSVIADKFGTHDAFKQNVELEYGRNKERYQFLRWGQTAFDEFKVVPPGTGIVHQVNIEHLARTVMVRGGQAYPDTLVGTDSHTTMVNGLGVLGWGVGGIEAEAAMLGQPVSMLIPRVVGFKLTGELRPGTTATDLVLTITEMLRKHGVVGKFVEFYGEGVAATSLANRATIGNMSPEFGSTAAIFPIDDETLNYLRLTGRSQQQVALVEAYAKEQGLWLDPKAEPDFSEKLELDLSTVVPSIAGPKRPQDRIVLANAAEQFKSDVRNYVDVVDEAGQESFPASDAPAVAPNGAPSNPVQVTAPDGTTYELDHGAVTVAAITSCTNTSNPYVMVAAALVAKKAVEKGLTRKPWVKTTLAPGSKVVTDYFEKAGLTPYLDKVGFNLVGYGCTTCIGNSGPLPEEVSKAVNDHDLAVTSVLSGNRNFEGRINPDVKMNYLASPPLVVAYALAGSMKVDVTRDALGTDQDGNPVFLKDIWPSEAEVNDVVANAIGEDMFSKSYSDVFAGDAQWQSLPVPTGNTFEWDTESTYVRKPPYFEGMEMEPAPVSDIAGARVLAKLGDSVTTDHISPAGAIKADTPAGKYLTEHGVERRDFNSYGSRRGNHEVMIRGTFANIRLRNQIAPGTEGGYTRDFTQADAPVSFIYDASRNYIEQGIPLVVLAGKEYGSGSSRDWAAKGTALLGVKAVIAESYERIHRSNLIGMGVLPLQFPEGQSAASLGLTGEETFSFTGVEELNNGTTPRTVKVTTDTGVDFDAVVRIDTPGEADYYRNGGIMQYVLRSLIRK</sequence>
<dbReference type="PROSITE" id="PS01244">
    <property type="entry name" value="ACONITASE_2"/>
    <property type="match status" value="1"/>
</dbReference>
<comment type="cofactor">
    <cofactor evidence="1">
        <name>[4Fe-4S] cluster</name>
        <dbReference type="ChEBI" id="CHEBI:49883"/>
    </cofactor>
</comment>
<dbReference type="Gene3D" id="6.10.190.10">
    <property type="match status" value="1"/>
</dbReference>
<comment type="catalytic activity">
    <reaction evidence="6">
        <text>citrate = D-threo-isocitrate</text>
        <dbReference type="Rhea" id="RHEA:10336"/>
        <dbReference type="ChEBI" id="CHEBI:15562"/>
        <dbReference type="ChEBI" id="CHEBI:16947"/>
        <dbReference type="EC" id="4.2.1.3"/>
    </reaction>
</comment>
<dbReference type="PRINTS" id="PR00415">
    <property type="entry name" value="ACONITASE"/>
</dbReference>
<feature type="domain" description="Aconitase A/isopropylmalate dehydratase small subunit swivel" evidence="8">
    <location>
        <begin position="703"/>
        <end position="832"/>
    </location>
</feature>
<dbReference type="Pfam" id="PF00330">
    <property type="entry name" value="Aconitase"/>
    <property type="match status" value="1"/>
</dbReference>
<evidence type="ECO:0000259" key="8">
    <source>
        <dbReference type="Pfam" id="PF00694"/>
    </source>
</evidence>
<organism evidence="9 10">
    <name type="scientific">Streptomyces sp. 900105245</name>
    <dbReference type="NCBI Taxonomy" id="3154379"/>
    <lineage>
        <taxon>Bacteria</taxon>
        <taxon>Bacillati</taxon>
        <taxon>Actinomycetota</taxon>
        <taxon>Actinomycetes</taxon>
        <taxon>Kitasatosporales</taxon>
        <taxon>Streptomycetaceae</taxon>
        <taxon>Streptomyces</taxon>
    </lineage>
</organism>
<comment type="similarity">
    <text evidence="2 6">Belongs to the aconitase/IPM isomerase family.</text>
</comment>
<dbReference type="GO" id="GO:0003994">
    <property type="term" value="F:aconitate hydratase activity"/>
    <property type="evidence" value="ECO:0007669"/>
    <property type="project" value="UniProtKB-EC"/>
</dbReference>
<comment type="caution">
    <text evidence="9">The sequence shown here is derived from an EMBL/GenBank/DDBJ whole genome shotgun (WGS) entry which is preliminary data.</text>
</comment>
<keyword evidence="3" id="KW-0479">Metal-binding</keyword>
<gene>
    <name evidence="9" type="primary">acnA</name>
    <name evidence="9" type="ORF">ABT272_20365</name>
</gene>
<dbReference type="SUPFAM" id="SSF52016">
    <property type="entry name" value="LeuD/IlvD-like"/>
    <property type="match status" value="1"/>
</dbReference>
<dbReference type="Gene3D" id="3.30.499.10">
    <property type="entry name" value="Aconitase, domain 3"/>
    <property type="match status" value="2"/>
</dbReference>
<dbReference type="InterPro" id="IPR044137">
    <property type="entry name" value="AcnA_IRP_Swivel"/>
</dbReference>
<keyword evidence="4 6" id="KW-0408">Iron</keyword>
<evidence type="ECO:0000256" key="1">
    <source>
        <dbReference type="ARBA" id="ARBA00001966"/>
    </source>
</evidence>
<dbReference type="NCBIfam" id="TIGR01341">
    <property type="entry name" value="aconitase_1"/>
    <property type="match status" value="1"/>
</dbReference>
<dbReference type="Proteomes" id="UP001470023">
    <property type="component" value="Unassembled WGS sequence"/>
</dbReference>
<dbReference type="PROSITE" id="PS00450">
    <property type="entry name" value="ACONITASE_1"/>
    <property type="match status" value="1"/>
</dbReference>
<keyword evidence="6 9" id="KW-0456">Lyase</keyword>
<dbReference type="InterPro" id="IPR015928">
    <property type="entry name" value="Aconitase/3IPM_dehydase_swvl"/>
</dbReference>
<keyword evidence="10" id="KW-1185">Reference proteome</keyword>
<keyword evidence="5 6" id="KW-0411">Iron-sulfur</keyword>
<reference evidence="9 10" key="1">
    <citation type="submission" date="2024-06" db="EMBL/GenBank/DDBJ databases">
        <title>The Natural Products Discovery Center: Release of the First 8490 Sequenced Strains for Exploring Actinobacteria Biosynthetic Diversity.</title>
        <authorList>
            <person name="Kalkreuter E."/>
            <person name="Kautsar S.A."/>
            <person name="Yang D."/>
            <person name="Bader C.D."/>
            <person name="Teijaro C.N."/>
            <person name="Fluegel L."/>
            <person name="Davis C.M."/>
            <person name="Simpson J.R."/>
            <person name="Lauterbach L."/>
            <person name="Steele A.D."/>
            <person name="Gui C."/>
            <person name="Meng S."/>
            <person name="Li G."/>
            <person name="Viehrig K."/>
            <person name="Ye F."/>
            <person name="Su P."/>
            <person name="Kiefer A.F."/>
            <person name="Nichols A."/>
            <person name="Cepeda A.J."/>
            <person name="Yan W."/>
            <person name="Fan B."/>
            <person name="Jiang Y."/>
            <person name="Adhikari A."/>
            <person name="Zheng C.-J."/>
            <person name="Schuster L."/>
            <person name="Cowan T.M."/>
            <person name="Smanski M.J."/>
            <person name="Chevrette M.G."/>
            <person name="De Carvalho L.P.S."/>
            <person name="Shen B."/>
        </authorList>
    </citation>
    <scope>NUCLEOTIDE SEQUENCE [LARGE SCALE GENOMIC DNA]</scope>
    <source>
        <strain evidence="9 10">NPDC001166</strain>
    </source>
</reference>
<dbReference type="NCBIfam" id="NF009520">
    <property type="entry name" value="PRK12881.1"/>
    <property type="match status" value="1"/>
</dbReference>
<evidence type="ECO:0000256" key="3">
    <source>
        <dbReference type="ARBA" id="ARBA00022723"/>
    </source>
</evidence>
<evidence type="ECO:0000256" key="4">
    <source>
        <dbReference type="ARBA" id="ARBA00023004"/>
    </source>
</evidence>
<dbReference type="NCBIfam" id="NF006757">
    <property type="entry name" value="PRK09277.1"/>
    <property type="match status" value="1"/>
</dbReference>
<dbReference type="InterPro" id="IPR001030">
    <property type="entry name" value="Acoase/IPM_deHydtase_lsu_aba"/>
</dbReference>
<dbReference type="InterPro" id="IPR000573">
    <property type="entry name" value="AconitaseA/IPMdHydase_ssu_swvl"/>
</dbReference>
<feature type="domain" description="Aconitase/3-isopropylmalate dehydratase large subunit alpha/beta/alpha" evidence="7">
    <location>
        <begin position="64"/>
        <end position="573"/>
    </location>
</feature>
<dbReference type="InterPro" id="IPR015931">
    <property type="entry name" value="Acnase/IPM_dHydase_lsu_aba_1/3"/>
</dbReference>
<dbReference type="EC" id="4.2.1.3" evidence="6"/>
<evidence type="ECO:0000313" key="9">
    <source>
        <dbReference type="EMBL" id="MER6430074.1"/>
    </source>
</evidence>
<name>A0ABV1U8M8_9ACTN</name>
<proteinExistence type="inferred from homology"/>
<keyword evidence="6" id="KW-0004">4Fe-4S</keyword>
<evidence type="ECO:0000256" key="5">
    <source>
        <dbReference type="ARBA" id="ARBA00023014"/>
    </source>
</evidence>
<dbReference type="PANTHER" id="PTHR11670">
    <property type="entry name" value="ACONITASE/IRON-RESPONSIVE ELEMENT FAMILY MEMBER"/>
    <property type="match status" value="1"/>
</dbReference>
<protein>
    <recommendedName>
        <fullName evidence="6">Aconitate hydratase</fullName>
        <shortName evidence="6">Aconitase</shortName>
        <ecNumber evidence="6">4.2.1.3</ecNumber>
    </recommendedName>
</protein>
<dbReference type="Pfam" id="PF00694">
    <property type="entry name" value="Aconitase_C"/>
    <property type="match status" value="1"/>
</dbReference>
<accession>A0ABV1U8M8</accession>
<dbReference type="EMBL" id="JBEPAZ010000016">
    <property type="protein sequence ID" value="MER6430074.1"/>
    <property type="molecule type" value="Genomic_DNA"/>
</dbReference>
<evidence type="ECO:0000256" key="2">
    <source>
        <dbReference type="ARBA" id="ARBA00007185"/>
    </source>
</evidence>
<evidence type="ECO:0000313" key="10">
    <source>
        <dbReference type="Proteomes" id="UP001470023"/>
    </source>
</evidence>
<evidence type="ECO:0000256" key="6">
    <source>
        <dbReference type="RuleBase" id="RU361275"/>
    </source>
</evidence>
<dbReference type="RefSeq" id="WP_073897881.1">
    <property type="nucleotide sequence ID" value="NZ_JBEOYA010000001.1"/>
</dbReference>
<dbReference type="InterPro" id="IPR018136">
    <property type="entry name" value="Aconitase_4Fe-4S_BS"/>
</dbReference>
<dbReference type="InterPro" id="IPR036008">
    <property type="entry name" value="Aconitase_4Fe-4S_dom"/>
</dbReference>
<dbReference type="CDD" id="cd01580">
    <property type="entry name" value="AcnA_IRP_Swivel"/>
    <property type="match status" value="1"/>
</dbReference>